<dbReference type="GO" id="GO:0000981">
    <property type="term" value="F:DNA-binding transcription factor activity, RNA polymerase II-specific"/>
    <property type="evidence" value="ECO:0007669"/>
    <property type="project" value="InterPro"/>
</dbReference>
<dbReference type="GO" id="GO:0005634">
    <property type="term" value="C:nucleus"/>
    <property type="evidence" value="ECO:0007669"/>
    <property type="project" value="UniProtKB-SubCell"/>
</dbReference>
<dbReference type="GO" id="GO:0008270">
    <property type="term" value="F:zinc ion binding"/>
    <property type="evidence" value="ECO:0007669"/>
    <property type="project" value="InterPro"/>
</dbReference>
<evidence type="ECO:0008006" key="9">
    <source>
        <dbReference type="Google" id="ProtNLM"/>
    </source>
</evidence>
<evidence type="ECO:0000256" key="2">
    <source>
        <dbReference type="ARBA" id="ARBA00023015"/>
    </source>
</evidence>
<dbReference type="EMBL" id="KZ613939">
    <property type="protein sequence ID" value="PMD46098.1"/>
    <property type="molecule type" value="Genomic_DNA"/>
</dbReference>
<proteinExistence type="predicted"/>
<dbReference type="InterPro" id="IPR036864">
    <property type="entry name" value="Zn2-C6_fun-type_DNA-bd_sf"/>
</dbReference>
<reference evidence="7 8" key="1">
    <citation type="submission" date="2016-04" db="EMBL/GenBank/DDBJ databases">
        <title>A degradative enzymes factory behind the ericoid mycorrhizal symbiosis.</title>
        <authorList>
            <consortium name="DOE Joint Genome Institute"/>
            <person name="Martino E."/>
            <person name="Morin E."/>
            <person name="Grelet G."/>
            <person name="Kuo A."/>
            <person name="Kohler A."/>
            <person name="Daghino S."/>
            <person name="Barry K."/>
            <person name="Choi C."/>
            <person name="Cichocki N."/>
            <person name="Clum A."/>
            <person name="Copeland A."/>
            <person name="Hainaut M."/>
            <person name="Haridas S."/>
            <person name="Labutti K."/>
            <person name="Lindquist E."/>
            <person name="Lipzen A."/>
            <person name="Khouja H.-R."/>
            <person name="Murat C."/>
            <person name="Ohm R."/>
            <person name="Olson A."/>
            <person name="Spatafora J."/>
            <person name="Veneault-Fourrey C."/>
            <person name="Henrissat B."/>
            <person name="Grigoriev I."/>
            <person name="Martin F."/>
            <person name="Perotto S."/>
        </authorList>
    </citation>
    <scope>NUCLEOTIDE SEQUENCE [LARGE SCALE GENOMIC DNA]</scope>
    <source>
        <strain evidence="7 8">F</strain>
    </source>
</reference>
<protein>
    <recommendedName>
        <fullName evidence="9">Zn(2)-C6 fungal-type domain-containing protein</fullName>
    </recommendedName>
</protein>
<feature type="compositionally biased region" description="Basic and acidic residues" evidence="6">
    <location>
        <begin position="150"/>
        <end position="165"/>
    </location>
</feature>
<keyword evidence="3" id="KW-0238">DNA-binding</keyword>
<gene>
    <name evidence="7" type="ORF">L207DRAFT_628701</name>
</gene>
<dbReference type="Gene3D" id="4.10.240.10">
    <property type="entry name" value="Zn(2)-C6 fungal-type DNA-binding domain"/>
    <property type="match status" value="1"/>
</dbReference>
<organism evidence="7 8">
    <name type="scientific">Hyaloscypha variabilis (strain UAMH 11265 / GT02V1 / F)</name>
    <name type="common">Meliniomyces variabilis</name>
    <dbReference type="NCBI Taxonomy" id="1149755"/>
    <lineage>
        <taxon>Eukaryota</taxon>
        <taxon>Fungi</taxon>
        <taxon>Dikarya</taxon>
        <taxon>Ascomycota</taxon>
        <taxon>Pezizomycotina</taxon>
        <taxon>Leotiomycetes</taxon>
        <taxon>Helotiales</taxon>
        <taxon>Hyaloscyphaceae</taxon>
        <taxon>Hyaloscypha</taxon>
        <taxon>Hyaloscypha variabilis</taxon>
    </lineage>
</organism>
<evidence type="ECO:0000256" key="5">
    <source>
        <dbReference type="ARBA" id="ARBA00023242"/>
    </source>
</evidence>
<feature type="region of interest" description="Disordered" evidence="6">
    <location>
        <begin position="141"/>
        <end position="178"/>
    </location>
</feature>
<dbReference type="PANTHER" id="PTHR31845">
    <property type="entry name" value="FINGER DOMAIN PROTEIN, PUTATIVE-RELATED"/>
    <property type="match status" value="1"/>
</dbReference>
<dbReference type="InterPro" id="IPR001138">
    <property type="entry name" value="Zn2Cys6_DnaBD"/>
</dbReference>
<name>A0A2J6S5S3_HYAVF</name>
<accession>A0A2J6S5S3</accession>
<evidence type="ECO:0000256" key="4">
    <source>
        <dbReference type="ARBA" id="ARBA00023163"/>
    </source>
</evidence>
<keyword evidence="2" id="KW-0805">Transcription regulation</keyword>
<evidence type="ECO:0000256" key="6">
    <source>
        <dbReference type="SAM" id="MobiDB-lite"/>
    </source>
</evidence>
<dbReference type="OrthoDB" id="1600564at2759"/>
<evidence type="ECO:0000313" key="8">
    <source>
        <dbReference type="Proteomes" id="UP000235786"/>
    </source>
</evidence>
<comment type="subcellular location">
    <subcellularLocation>
        <location evidence="1">Nucleus</location>
    </subcellularLocation>
</comment>
<keyword evidence="8" id="KW-1185">Reference proteome</keyword>
<keyword evidence="4" id="KW-0804">Transcription</keyword>
<sequence length="637" mass="71196">MPPEAPVAGLIRALDDSPEASLDAGAAPISDRPIQFSHIRACTNCVRAKAKCSFGVDSRAKCERCHRMNKICQPSPPMRKRRVMRSSSEKEASKLEQKLDGLVTLLTSATQSVPAIMNATAMPTQAGTSGPLHYDIDDSFTAVGSTSSQRRSDDRRVSNVERFPEPRYTSATSSASETTLVNVQQPTLPPALQPSPEDAELYLNRFRTQFIKHLPFLVLAPSVTSHQLRQDRPILWACIMATASTNSTQQIALSREVRAIFGRETFVEGTRNMDLLLGLLVFSVWDQRHSSDKPIYLSLSQISIAVLYELGLDKPPSNDPALILLYDLKGMKKPSRLSRSPISEERRALLGCFMMSSLSSSFLRKGESLRWTAYSNECLRVLETQKETASDMLLVQLVKLRLISEKLIDAPWSGAVTHGDQSVRPPAMFYLKSLESQIQDFKSKIPNELADNKILLMDLHDTELRIHEVGLSQSPGIFSEQDNGRLECLYACLNAAKGWVEVFLSIPPAQYVGFSTPIYVSLIHWFVSVYRLSTFEHPGWDRGFVRDNLGLSSVLETTERNFMEVKEAASLDLNGSEDMDIFSIMASKTRVIKMWWEATTMSTLSSIGEVPGGVMDDLPMDFLDDNWLRDVMGQWNE</sequence>
<dbReference type="AlphaFoldDB" id="A0A2J6S5S3"/>
<evidence type="ECO:0000256" key="3">
    <source>
        <dbReference type="ARBA" id="ARBA00023125"/>
    </source>
</evidence>
<evidence type="ECO:0000256" key="1">
    <source>
        <dbReference type="ARBA" id="ARBA00004123"/>
    </source>
</evidence>
<dbReference type="InterPro" id="IPR051089">
    <property type="entry name" value="prtT"/>
</dbReference>
<dbReference type="GO" id="GO:0000976">
    <property type="term" value="F:transcription cis-regulatory region binding"/>
    <property type="evidence" value="ECO:0007669"/>
    <property type="project" value="TreeGrafter"/>
</dbReference>
<dbReference type="Proteomes" id="UP000235786">
    <property type="component" value="Unassembled WGS sequence"/>
</dbReference>
<dbReference type="PANTHER" id="PTHR31845:SF32">
    <property type="entry name" value="MISCELLANEOUS ZN(II)2CYS6 TRANSCRIPTION FACTOR (EUROFUNG)-RELATED"/>
    <property type="match status" value="1"/>
</dbReference>
<evidence type="ECO:0000313" key="7">
    <source>
        <dbReference type="EMBL" id="PMD46098.1"/>
    </source>
</evidence>
<feature type="compositionally biased region" description="Low complexity" evidence="6">
    <location>
        <begin position="169"/>
        <end position="178"/>
    </location>
</feature>
<dbReference type="STRING" id="1149755.A0A2J6S5S3"/>
<keyword evidence="5" id="KW-0539">Nucleus</keyword>
<dbReference type="CDD" id="cd00067">
    <property type="entry name" value="GAL4"/>
    <property type="match status" value="1"/>
</dbReference>
<dbReference type="SUPFAM" id="SSF57701">
    <property type="entry name" value="Zn2/Cys6 DNA-binding domain"/>
    <property type="match status" value="1"/>
</dbReference>
<feature type="region of interest" description="Disordered" evidence="6">
    <location>
        <begin position="76"/>
        <end position="95"/>
    </location>
</feature>